<reference evidence="2" key="1">
    <citation type="submission" date="2022-01" db="EMBL/GenBank/DDBJ databases">
        <authorList>
            <person name="Braso-Vives M."/>
        </authorList>
    </citation>
    <scope>NUCLEOTIDE SEQUENCE</scope>
</reference>
<evidence type="ECO:0000313" key="3">
    <source>
        <dbReference type="Proteomes" id="UP000838412"/>
    </source>
</evidence>
<dbReference type="PANTHER" id="PTHR47027">
    <property type="entry name" value="REVERSE TRANSCRIPTASE DOMAIN-CONTAINING PROTEIN"/>
    <property type="match status" value="1"/>
</dbReference>
<keyword evidence="3" id="KW-1185">Reference proteome</keyword>
<protein>
    <submittedName>
        <fullName evidence="2">Hypp8133 protein</fullName>
    </submittedName>
</protein>
<evidence type="ECO:0000313" key="2">
    <source>
        <dbReference type="EMBL" id="CAH1248418.1"/>
    </source>
</evidence>
<dbReference type="OrthoDB" id="425014at2759"/>
<organism evidence="2 3">
    <name type="scientific">Branchiostoma lanceolatum</name>
    <name type="common">Common lancelet</name>
    <name type="synonym">Amphioxus lanceolatum</name>
    <dbReference type="NCBI Taxonomy" id="7740"/>
    <lineage>
        <taxon>Eukaryota</taxon>
        <taxon>Metazoa</taxon>
        <taxon>Chordata</taxon>
        <taxon>Cephalochordata</taxon>
        <taxon>Leptocardii</taxon>
        <taxon>Amphioxiformes</taxon>
        <taxon>Branchiostomatidae</taxon>
        <taxon>Branchiostoma</taxon>
    </lineage>
</organism>
<sequence length="240" mass="27866">MTRHSNIDEEVNCRIAKASSAFGRLRRTVWERRGIILSTKLKVYQAVVVTTLLYACETWTVYSRHARQLNHFHTTCLRKLMRIRWQDHIPDTEVLTRANMLSVHTLLEKARARWAGHVRRMDDQRIPKVLLYGELAVGKRPLGRPKLRYKDNLKATLKSLSIPMDSWEVIAADRPQWRGAVHQGAQLAETRRSTLAASKREARKVRDENPAQPSLQYSTCGRWFRARIGLISHARTHKDD</sequence>
<evidence type="ECO:0000256" key="1">
    <source>
        <dbReference type="SAM" id="MobiDB-lite"/>
    </source>
</evidence>
<feature type="region of interest" description="Disordered" evidence="1">
    <location>
        <begin position="183"/>
        <end position="213"/>
    </location>
</feature>
<gene>
    <name evidence="2" type="primary">Hypp8133</name>
    <name evidence="2" type="ORF">BLAG_LOCUS9758</name>
</gene>
<dbReference type="AlphaFoldDB" id="A0A8J9Z756"/>
<dbReference type="Proteomes" id="UP000838412">
    <property type="component" value="Chromosome 16"/>
</dbReference>
<accession>A0A8J9Z756</accession>
<feature type="compositionally biased region" description="Basic and acidic residues" evidence="1">
    <location>
        <begin position="198"/>
        <end position="209"/>
    </location>
</feature>
<dbReference type="PANTHER" id="PTHR47027:SF26">
    <property type="entry name" value="REVERSE TRANSCRIPTASE DOMAIN-CONTAINING PROTEIN"/>
    <property type="match status" value="1"/>
</dbReference>
<dbReference type="EMBL" id="OV696701">
    <property type="protein sequence ID" value="CAH1248418.1"/>
    <property type="molecule type" value="Genomic_DNA"/>
</dbReference>
<proteinExistence type="predicted"/>
<name>A0A8J9Z756_BRALA</name>